<feature type="non-terminal residue" evidence="1">
    <location>
        <position position="1"/>
    </location>
</feature>
<comment type="caution">
    <text evidence="1">The sequence shown here is derived from an EMBL/GenBank/DDBJ whole genome shotgun (WGS) entry which is preliminary data.</text>
</comment>
<name>X0XHK8_9ZZZZ</name>
<dbReference type="EMBL" id="BARS01056374">
    <property type="protein sequence ID" value="GAG42605.1"/>
    <property type="molecule type" value="Genomic_DNA"/>
</dbReference>
<organism evidence="1">
    <name type="scientific">marine sediment metagenome</name>
    <dbReference type="NCBI Taxonomy" id="412755"/>
    <lineage>
        <taxon>unclassified sequences</taxon>
        <taxon>metagenomes</taxon>
        <taxon>ecological metagenomes</taxon>
    </lineage>
</organism>
<proteinExistence type="predicted"/>
<dbReference type="AlphaFoldDB" id="X0XHK8"/>
<accession>X0XHK8</accession>
<protein>
    <submittedName>
        <fullName evidence="1">Uncharacterized protein</fullName>
    </submittedName>
</protein>
<gene>
    <name evidence="1" type="ORF">S01H1_83043</name>
</gene>
<evidence type="ECO:0000313" key="1">
    <source>
        <dbReference type="EMBL" id="GAG42605.1"/>
    </source>
</evidence>
<sequence length="48" mass="5859">AFFLKKIHFFLILISEFKEAEMNLTELDYFPYVKKLCSEIYIVPRLRT</sequence>
<reference evidence="1" key="1">
    <citation type="journal article" date="2014" name="Front. Microbiol.">
        <title>High frequency of phylogenetically diverse reductive dehalogenase-homologous genes in deep subseafloor sedimentary metagenomes.</title>
        <authorList>
            <person name="Kawai M."/>
            <person name="Futagami T."/>
            <person name="Toyoda A."/>
            <person name="Takaki Y."/>
            <person name="Nishi S."/>
            <person name="Hori S."/>
            <person name="Arai W."/>
            <person name="Tsubouchi T."/>
            <person name="Morono Y."/>
            <person name="Uchiyama I."/>
            <person name="Ito T."/>
            <person name="Fujiyama A."/>
            <person name="Inagaki F."/>
            <person name="Takami H."/>
        </authorList>
    </citation>
    <scope>NUCLEOTIDE SEQUENCE</scope>
    <source>
        <strain evidence="1">Expedition CK06-06</strain>
    </source>
</reference>